<dbReference type="Gene3D" id="1.20.1070.10">
    <property type="entry name" value="Rhodopsin 7-helix transmembrane proteins"/>
    <property type="match status" value="1"/>
</dbReference>
<dbReference type="HOGENOM" id="CLU_009579_3_0_1"/>
<dbReference type="CDD" id="cd14969">
    <property type="entry name" value="7tmA_Opsins_type2_animals"/>
    <property type="match status" value="1"/>
</dbReference>
<evidence type="ECO:0000256" key="3">
    <source>
        <dbReference type="ARBA" id="ARBA00022606"/>
    </source>
</evidence>
<evidence type="ECO:0000256" key="2">
    <source>
        <dbReference type="ARBA" id="ARBA00022543"/>
    </source>
</evidence>
<evidence type="ECO:0000256" key="8">
    <source>
        <dbReference type="ARBA" id="ARBA00023040"/>
    </source>
</evidence>
<dbReference type="PANTHER" id="PTHR24240">
    <property type="entry name" value="OPSIN"/>
    <property type="match status" value="1"/>
</dbReference>
<feature type="transmembrane region" description="Helical" evidence="12">
    <location>
        <begin position="161"/>
        <end position="184"/>
    </location>
</feature>
<feature type="transmembrane region" description="Helical" evidence="12">
    <location>
        <begin position="73"/>
        <end position="94"/>
    </location>
</feature>
<evidence type="ECO:0000256" key="5">
    <source>
        <dbReference type="ARBA" id="ARBA00022925"/>
    </source>
</evidence>
<evidence type="ECO:0000256" key="11">
    <source>
        <dbReference type="ARBA" id="ARBA00023224"/>
    </source>
</evidence>
<dbReference type="AlphaFoldDB" id="V4BP37"/>
<dbReference type="InterPro" id="IPR050125">
    <property type="entry name" value="GPCR_opsins"/>
</dbReference>
<dbReference type="GO" id="GO:0004930">
    <property type="term" value="F:G protein-coupled receptor activity"/>
    <property type="evidence" value="ECO:0007669"/>
    <property type="project" value="UniProtKB-KW"/>
</dbReference>
<dbReference type="InterPro" id="IPR027430">
    <property type="entry name" value="Retinal_BS"/>
</dbReference>
<dbReference type="Pfam" id="PF00001">
    <property type="entry name" value="7tm_1"/>
    <property type="match status" value="1"/>
</dbReference>
<protein>
    <recommendedName>
        <fullName evidence="13">G-protein coupled receptors family 1 profile domain-containing protein</fullName>
    </recommendedName>
</protein>
<dbReference type="InterPro" id="IPR017452">
    <property type="entry name" value="GPCR_Rhodpsn_7TM"/>
</dbReference>
<keyword evidence="8" id="KW-0297">G-protein coupled receptor</keyword>
<keyword evidence="9 12" id="KW-0472">Membrane</keyword>
<evidence type="ECO:0000256" key="10">
    <source>
        <dbReference type="ARBA" id="ARBA00023170"/>
    </source>
</evidence>
<dbReference type="RefSeq" id="XP_009058695.1">
    <property type="nucleotide sequence ID" value="XM_009060447.1"/>
</dbReference>
<dbReference type="SUPFAM" id="SSF81321">
    <property type="entry name" value="Family A G protein-coupled receptor-like"/>
    <property type="match status" value="1"/>
</dbReference>
<feature type="transmembrane region" description="Helical" evidence="12">
    <location>
        <begin position="114"/>
        <end position="133"/>
    </location>
</feature>
<evidence type="ECO:0000256" key="9">
    <source>
        <dbReference type="ARBA" id="ARBA00023136"/>
    </source>
</evidence>
<evidence type="ECO:0000256" key="4">
    <source>
        <dbReference type="ARBA" id="ARBA00022692"/>
    </source>
</evidence>
<keyword evidence="5" id="KW-0681">Retinal protein</keyword>
<name>V4BP37_LOTGI</name>
<evidence type="ECO:0000259" key="13">
    <source>
        <dbReference type="PROSITE" id="PS50262"/>
    </source>
</evidence>
<keyword evidence="6 12" id="KW-1133">Transmembrane helix</keyword>
<feature type="transmembrane region" description="Helical" evidence="12">
    <location>
        <begin position="35"/>
        <end position="53"/>
    </location>
</feature>
<feature type="domain" description="G-protein coupled receptors family 1 profile" evidence="13">
    <location>
        <begin position="13"/>
        <end position="271"/>
    </location>
</feature>
<reference evidence="14 15" key="1">
    <citation type="journal article" date="2013" name="Nature">
        <title>Insights into bilaterian evolution from three spiralian genomes.</title>
        <authorList>
            <person name="Simakov O."/>
            <person name="Marletaz F."/>
            <person name="Cho S.J."/>
            <person name="Edsinger-Gonzales E."/>
            <person name="Havlak P."/>
            <person name="Hellsten U."/>
            <person name="Kuo D.H."/>
            <person name="Larsson T."/>
            <person name="Lv J."/>
            <person name="Arendt D."/>
            <person name="Savage R."/>
            <person name="Osoegawa K."/>
            <person name="de Jong P."/>
            <person name="Grimwood J."/>
            <person name="Chapman J.A."/>
            <person name="Shapiro H."/>
            <person name="Aerts A."/>
            <person name="Otillar R.P."/>
            <person name="Terry A.Y."/>
            <person name="Boore J.L."/>
            <person name="Grigoriev I.V."/>
            <person name="Lindberg D.R."/>
            <person name="Seaver E.C."/>
            <person name="Weisblat D.A."/>
            <person name="Putnam N.H."/>
            <person name="Rokhsar D.S."/>
        </authorList>
    </citation>
    <scope>NUCLEOTIDE SEQUENCE [LARGE SCALE GENOMIC DNA]</scope>
</reference>
<dbReference type="InterPro" id="IPR000276">
    <property type="entry name" value="GPCR_Rhodpsn"/>
</dbReference>
<dbReference type="KEGG" id="lgi:LOTGIDRAFT_123097"/>
<gene>
    <name evidence="14" type="ORF">LOTGIDRAFT_123097</name>
</gene>
<dbReference type="GO" id="GO:0007602">
    <property type="term" value="P:phototransduction"/>
    <property type="evidence" value="ECO:0007669"/>
    <property type="project" value="UniProtKB-KW"/>
</dbReference>
<dbReference type="FunFam" id="1.20.1070.10:FF:000219">
    <property type="entry name" value="Opsin 5-like 2"/>
    <property type="match status" value="1"/>
</dbReference>
<feature type="non-terminal residue" evidence="14">
    <location>
        <position position="1"/>
    </location>
</feature>
<keyword evidence="2" id="KW-0600">Photoreceptor protein</keyword>
<evidence type="ECO:0000313" key="15">
    <source>
        <dbReference type="Proteomes" id="UP000030746"/>
    </source>
</evidence>
<keyword evidence="3" id="KW-0716">Sensory transduction</keyword>
<evidence type="ECO:0000256" key="1">
    <source>
        <dbReference type="ARBA" id="ARBA00004141"/>
    </source>
</evidence>
<dbReference type="GeneID" id="20232195"/>
<dbReference type="PRINTS" id="PR00237">
    <property type="entry name" value="GPCRRHODOPSN"/>
</dbReference>
<keyword evidence="11" id="KW-0807">Transducer</keyword>
<dbReference type="Proteomes" id="UP000030746">
    <property type="component" value="Unassembled WGS sequence"/>
</dbReference>
<dbReference type="GO" id="GO:0009881">
    <property type="term" value="F:photoreceptor activity"/>
    <property type="evidence" value="ECO:0007669"/>
    <property type="project" value="UniProtKB-KW"/>
</dbReference>
<keyword evidence="7" id="KW-0157">Chromophore</keyword>
<dbReference type="OrthoDB" id="2101615at2759"/>
<evidence type="ECO:0000256" key="6">
    <source>
        <dbReference type="ARBA" id="ARBA00022989"/>
    </source>
</evidence>
<keyword evidence="4 12" id="KW-0812">Transmembrane</keyword>
<keyword evidence="10" id="KW-0675">Receptor</keyword>
<feature type="transmembrane region" description="Helical" evidence="12">
    <location>
        <begin position="6"/>
        <end position="23"/>
    </location>
</feature>
<dbReference type="CTD" id="20232195"/>
<proteinExistence type="predicted"/>
<evidence type="ECO:0000256" key="7">
    <source>
        <dbReference type="ARBA" id="ARBA00022991"/>
    </source>
</evidence>
<dbReference type="GO" id="GO:0016020">
    <property type="term" value="C:membrane"/>
    <property type="evidence" value="ECO:0007669"/>
    <property type="project" value="UniProtKB-SubCell"/>
</dbReference>
<keyword evidence="15" id="KW-1185">Reference proteome</keyword>
<dbReference type="PROSITE" id="PS00238">
    <property type="entry name" value="OPSIN"/>
    <property type="match status" value="1"/>
</dbReference>
<comment type="subcellular location">
    <subcellularLocation>
        <location evidence="1">Membrane</location>
        <topology evidence="1">Multi-pass membrane protein</topology>
    </subcellularLocation>
</comment>
<dbReference type="EMBL" id="KB202367">
    <property type="protein sequence ID" value="ESO90704.1"/>
    <property type="molecule type" value="Genomic_DNA"/>
</dbReference>
<evidence type="ECO:0000256" key="12">
    <source>
        <dbReference type="SAM" id="Phobius"/>
    </source>
</evidence>
<dbReference type="OMA" id="ICFTCAM"/>
<evidence type="ECO:0000313" key="14">
    <source>
        <dbReference type="EMBL" id="ESO90704.1"/>
    </source>
</evidence>
<organism evidence="14 15">
    <name type="scientific">Lottia gigantea</name>
    <name type="common">Giant owl limpet</name>
    <dbReference type="NCBI Taxonomy" id="225164"/>
    <lineage>
        <taxon>Eukaryota</taxon>
        <taxon>Metazoa</taxon>
        <taxon>Spiralia</taxon>
        <taxon>Lophotrochozoa</taxon>
        <taxon>Mollusca</taxon>
        <taxon>Gastropoda</taxon>
        <taxon>Patellogastropoda</taxon>
        <taxon>Lottioidea</taxon>
        <taxon>Lottiidae</taxon>
        <taxon>Lottia</taxon>
    </lineage>
</organism>
<feature type="transmembrane region" description="Helical" evidence="12">
    <location>
        <begin position="217"/>
        <end position="244"/>
    </location>
</feature>
<accession>V4BP37</accession>
<sequence length="315" mass="35733">ILVFLIGVTATIGNSLVVILILTDKTLKKSPHNLLLLNMAASDLGISILGYPLTTASNYAGRYLFSDYVCVIQGFWCFTFAQASLNTTIPISLYRYIAVCKPHLSYHLTKRATVLVILGVWIYTIAWTAPPLFGWSSYTYEPFGTSCSLDWGSPKPLDVSYIYILFFSCYLLHIAIISYCYYYVYKKSVNLKLHPVRAPISYEHAVEYKNYRAESKITTMCVVMVVVLIIVWAPYTFVCLALIYKPDIPVWWTTLPTMFAKLASMLNPFIYAATNSTFRATLTAVFKRPRREIVVRPKIEYNNQGGGTSQNTTER</sequence>
<dbReference type="PROSITE" id="PS50262">
    <property type="entry name" value="G_PROTEIN_RECEP_F1_2"/>
    <property type="match status" value="1"/>
</dbReference>